<dbReference type="Proteomes" id="UP000271974">
    <property type="component" value="Unassembled WGS sequence"/>
</dbReference>
<gene>
    <name evidence="2" type="ORF">EGW08_009041</name>
</gene>
<keyword evidence="1" id="KW-0732">Signal</keyword>
<proteinExistence type="predicted"/>
<dbReference type="AlphaFoldDB" id="A0A433TNN6"/>
<feature type="chain" id="PRO_5019190003" evidence="1">
    <location>
        <begin position="26"/>
        <end position="116"/>
    </location>
</feature>
<protein>
    <submittedName>
        <fullName evidence="2">Uncharacterized protein</fullName>
    </submittedName>
</protein>
<organism evidence="2 3">
    <name type="scientific">Elysia chlorotica</name>
    <name type="common">Eastern emerald elysia</name>
    <name type="synonym">Sea slug</name>
    <dbReference type="NCBI Taxonomy" id="188477"/>
    <lineage>
        <taxon>Eukaryota</taxon>
        <taxon>Metazoa</taxon>
        <taxon>Spiralia</taxon>
        <taxon>Lophotrochozoa</taxon>
        <taxon>Mollusca</taxon>
        <taxon>Gastropoda</taxon>
        <taxon>Heterobranchia</taxon>
        <taxon>Euthyneura</taxon>
        <taxon>Panpulmonata</taxon>
        <taxon>Sacoglossa</taxon>
        <taxon>Placobranchoidea</taxon>
        <taxon>Plakobranchidae</taxon>
        <taxon>Elysia</taxon>
    </lineage>
</organism>
<accession>A0A433TNN6</accession>
<feature type="signal peptide" evidence="1">
    <location>
        <begin position="1"/>
        <end position="25"/>
    </location>
</feature>
<sequence length="116" mass="12312">MQVATSPSLRCFVLLVVLTTISCNAQETDASQNLFNSWYKRLAPLKAVAVDTASNVVGGIQDKAKDVLTKENLNAALDIGGDVLEGVGKVKRDCGEHVQEVGEKVKGKVLGMLGNL</sequence>
<name>A0A433TNN6_ELYCH</name>
<comment type="caution">
    <text evidence="2">The sequence shown here is derived from an EMBL/GenBank/DDBJ whole genome shotgun (WGS) entry which is preliminary data.</text>
</comment>
<evidence type="ECO:0000256" key="1">
    <source>
        <dbReference type="SAM" id="SignalP"/>
    </source>
</evidence>
<evidence type="ECO:0000313" key="2">
    <source>
        <dbReference type="EMBL" id="RUS83184.1"/>
    </source>
</evidence>
<keyword evidence="3" id="KW-1185">Reference proteome</keyword>
<reference evidence="2 3" key="1">
    <citation type="submission" date="2019-01" db="EMBL/GenBank/DDBJ databases">
        <title>A draft genome assembly of the solar-powered sea slug Elysia chlorotica.</title>
        <authorList>
            <person name="Cai H."/>
            <person name="Li Q."/>
            <person name="Fang X."/>
            <person name="Li J."/>
            <person name="Curtis N.E."/>
            <person name="Altenburger A."/>
            <person name="Shibata T."/>
            <person name="Feng M."/>
            <person name="Maeda T."/>
            <person name="Schwartz J.A."/>
            <person name="Shigenobu S."/>
            <person name="Lundholm N."/>
            <person name="Nishiyama T."/>
            <person name="Yang H."/>
            <person name="Hasebe M."/>
            <person name="Li S."/>
            <person name="Pierce S.K."/>
            <person name="Wang J."/>
        </authorList>
    </citation>
    <scope>NUCLEOTIDE SEQUENCE [LARGE SCALE GENOMIC DNA]</scope>
    <source>
        <strain evidence="2">EC2010</strain>
        <tissue evidence="2">Whole organism of an adult</tissue>
    </source>
</reference>
<evidence type="ECO:0000313" key="3">
    <source>
        <dbReference type="Proteomes" id="UP000271974"/>
    </source>
</evidence>
<dbReference type="EMBL" id="RQTK01000254">
    <property type="protein sequence ID" value="RUS83184.1"/>
    <property type="molecule type" value="Genomic_DNA"/>
</dbReference>